<dbReference type="CDD" id="cd20831">
    <property type="entry name" value="C1_dGM13116p-like"/>
    <property type="match status" value="1"/>
</dbReference>
<feature type="domain" description="Phorbol-ester/DAG-type" evidence="5">
    <location>
        <begin position="331"/>
        <end position="383"/>
    </location>
</feature>
<dbReference type="GO" id="GO:0046872">
    <property type="term" value="F:metal ion binding"/>
    <property type="evidence" value="ECO:0007669"/>
    <property type="project" value="UniProtKB-KW"/>
</dbReference>
<dbReference type="InterPro" id="IPR002219">
    <property type="entry name" value="PKC_DAG/PE"/>
</dbReference>
<dbReference type="AlphaFoldDB" id="B4GI22"/>
<dbReference type="Gene3D" id="2.60.40.150">
    <property type="entry name" value="C2 domain"/>
    <property type="match status" value="1"/>
</dbReference>
<dbReference type="PhylomeDB" id="B4GI22"/>
<dbReference type="OrthoDB" id="9976063at2759"/>
<evidence type="ECO:0000256" key="3">
    <source>
        <dbReference type="SAM" id="MobiDB-lite"/>
    </source>
</evidence>
<feature type="transmembrane region" description="Helical" evidence="4">
    <location>
        <begin position="25"/>
        <end position="47"/>
    </location>
</feature>
<feature type="compositionally biased region" description="Basic and acidic residues" evidence="3">
    <location>
        <begin position="81"/>
        <end position="103"/>
    </location>
</feature>
<dbReference type="Gene3D" id="3.30.60.20">
    <property type="match status" value="1"/>
</dbReference>
<dbReference type="SUPFAM" id="SSF49562">
    <property type="entry name" value="C2 domain (Calcium/lipid-binding domain, CaLB)"/>
    <property type="match status" value="1"/>
</dbReference>
<feature type="region of interest" description="Disordered" evidence="3">
    <location>
        <begin position="76"/>
        <end position="145"/>
    </location>
</feature>
<evidence type="ECO:0000259" key="5">
    <source>
        <dbReference type="PROSITE" id="PS50081"/>
    </source>
</evidence>
<dbReference type="SMART" id="SM00109">
    <property type="entry name" value="C1"/>
    <property type="match status" value="1"/>
</dbReference>
<dbReference type="PROSITE" id="PS50081">
    <property type="entry name" value="ZF_DAG_PE_2"/>
    <property type="match status" value="1"/>
</dbReference>
<reference evidence="6 7" key="1">
    <citation type="journal article" date="2007" name="Nature">
        <title>Evolution of genes and genomes on the Drosophila phylogeny.</title>
        <authorList>
            <consortium name="Drosophila 12 Genomes Consortium"/>
            <person name="Clark A.G."/>
            <person name="Eisen M.B."/>
            <person name="Smith D.R."/>
            <person name="Bergman C.M."/>
            <person name="Oliver B."/>
            <person name="Markow T.A."/>
            <person name="Kaufman T.C."/>
            <person name="Kellis M."/>
            <person name="Gelbart W."/>
            <person name="Iyer V.N."/>
            <person name="Pollard D.A."/>
            <person name="Sackton T.B."/>
            <person name="Larracuente A.M."/>
            <person name="Singh N.D."/>
            <person name="Abad J.P."/>
            <person name="Abt D.N."/>
            <person name="Adryan B."/>
            <person name="Aguade M."/>
            <person name="Akashi H."/>
            <person name="Anderson W.W."/>
            <person name="Aquadro C.F."/>
            <person name="Ardell D.H."/>
            <person name="Arguello R."/>
            <person name="Artieri C.G."/>
            <person name="Barbash D.A."/>
            <person name="Barker D."/>
            <person name="Barsanti P."/>
            <person name="Batterham P."/>
            <person name="Batzoglou S."/>
            <person name="Begun D."/>
            <person name="Bhutkar A."/>
            <person name="Blanco E."/>
            <person name="Bosak S.A."/>
            <person name="Bradley R.K."/>
            <person name="Brand A.D."/>
            <person name="Brent M.R."/>
            <person name="Brooks A.N."/>
            <person name="Brown R.H."/>
            <person name="Butlin R.K."/>
            <person name="Caggese C."/>
            <person name="Calvi B.R."/>
            <person name="Bernardo de Carvalho A."/>
            <person name="Caspi A."/>
            <person name="Castrezana S."/>
            <person name="Celniker S.E."/>
            <person name="Chang J.L."/>
            <person name="Chapple C."/>
            <person name="Chatterji S."/>
            <person name="Chinwalla A."/>
            <person name="Civetta A."/>
            <person name="Clifton S.W."/>
            <person name="Comeron J.M."/>
            <person name="Costello J.C."/>
            <person name="Coyne J.A."/>
            <person name="Daub J."/>
            <person name="David R.G."/>
            <person name="Delcher A.L."/>
            <person name="Delehaunty K."/>
            <person name="Do C.B."/>
            <person name="Ebling H."/>
            <person name="Edwards K."/>
            <person name="Eickbush T."/>
            <person name="Evans J.D."/>
            <person name="Filipski A."/>
            <person name="Findeiss S."/>
            <person name="Freyhult E."/>
            <person name="Fulton L."/>
            <person name="Fulton R."/>
            <person name="Garcia A.C."/>
            <person name="Gardiner A."/>
            <person name="Garfield D.A."/>
            <person name="Garvin B.E."/>
            <person name="Gibson G."/>
            <person name="Gilbert D."/>
            <person name="Gnerre S."/>
            <person name="Godfrey J."/>
            <person name="Good R."/>
            <person name="Gotea V."/>
            <person name="Gravely B."/>
            <person name="Greenberg A.J."/>
            <person name="Griffiths-Jones S."/>
            <person name="Gross S."/>
            <person name="Guigo R."/>
            <person name="Gustafson E.A."/>
            <person name="Haerty W."/>
            <person name="Hahn M.W."/>
            <person name="Halligan D.L."/>
            <person name="Halpern A.L."/>
            <person name="Halter G.M."/>
            <person name="Han M.V."/>
            <person name="Heger A."/>
            <person name="Hillier L."/>
            <person name="Hinrichs A.S."/>
            <person name="Holmes I."/>
            <person name="Hoskins R.A."/>
            <person name="Hubisz M.J."/>
            <person name="Hultmark D."/>
            <person name="Huntley M.A."/>
            <person name="Jaffe D.B."/>
            <person name="Jagadeeshan S."/>
            <person name="Jeck W.R."/>
            <person name="Johnson J."/>
            <person name="Jones C.D."/>
            <person name="Jordan W.C."/>
            <person name="Karpen G.H."/>
            <person name="Kataoka E."/>
            <person name="Keightley P.D."/>
            <person name="Kheradpour P."/>
            <person name="Kirkness E.F."/>
            <person name="Koerich L.B."/>
            <person name="Kristiansen K."/>
            <person name="Kudrna D."/>
            <person name="Kulathinal R.J."/>
            <person name="Kumar S."/>
            <person name="Kwok R."/>
            <person name="Lander E."/>
            <person name="Langley C.H."/>
            <person name="Lapoint R."/>
            <person name="Lazzaro B.P."/>
            <person name="Lee S.J."/>
            <person name="Levesque L."/>
            <person name="Li R."/>
            <person name="Lin C.F."/>
            <person name="Lin M.F."/>
            <person name="Lindblad-Toh K."/>
            <person name="Llopart A."/>
            <person name="Long M."/>
            <person name="Low L."/>
            <person name="Lozovsky E."/>
            <person name="Lu J."/>
            <person name="Luo M."/>
            <person name="Machado C.A."/>
            <person name="Makalowski W."/>
            <person name="Marzo M."/>
            <person name="Matsuda M."/>
            <person name="Matzkin L."/>
            <person name="McAllister B."/>
            <person name="McBride C.S."/>
            <person name="McKernan B."/>
            <person name="McKernan K."/>
            <person name="Mendez-Lago M."/>
            <person name="Minx P."/>
            <person name="Mollenhauer M.U."/>
            <person name="Montooth K."/>
            <person name="Mount S.M."/>
            <person name="Mu X."/>
            <person name="Myers E."/>
            <person name="Negre B."/>
            <person name="Newfeld S."/>
            <person name="Nielsen R."/>
            <person name="Noor M.A."/>
            <person name="O'Grady P."/>
            <person name="Pachter L."/>
            <person name="Papaceit M."/>
            <person name="Parisi M.J."/>
            <person name="Parisi M."/>
            <person name="Parts L."/>
            <person name="Pedersen J.S."/>
            <person name="Pesole G."/>
            <person name="Phillippy A.M."/>
            <person name="Ponting C.P."/>
            <person name="Pop M."/>
            <person name="Porcelli D."/>
            <person name="Powell J.R."/>
            <person name="Prohaska S."/>
            <person name="Pruitt K."/>
            <person name="Puig M."/>
            <person name="Quesneville H."/>
            <person name="Ram K.R."/>
            <person name="Rand D."/>
            <person name="Rasmussen M.D."/>
            <person name="Reed L.K."/>
            <person name="Reenan R."/>
            <person name="Reily A."/>
            <person name="Remington K.A."/>
            <person name="Rieger T.T."/>
            <person name="Ritchie M.G."/>
            <person name="Robin C."/>
            <person name="Rogers Y.H."/>
            <person name="Rohde C."/>
            <person name="Rozas J."/>
            <person name="Rubenfield M.J."/>
            <person name="Ruiz A."/>
            <person name="Russo S."/>
            <person name="Salzberg S.L."/>
            <person name="Sanchez-Gracia A."/>
            <person name="Saranga D.J."/>
            <person name="Sato H."/>
            <person name="Schaeffer S.W."/>
            <person name="Schatz M.C."/>
            <person name="Schlenke T."/>
            <person name="Schwartz R."/>
            <person name="Segarra C."/>
            <person name="Singh R.S."/>
            <person name="Sirot L."/>
            <person name="Sirota M."/>
            <person name="Sisneros N.B."/>
            <person name="Smith C.D."/>
            <person name="Smith T.F."/>
            <person name="Spieth J."/>
            <person name="Stage D.E."/>
            <person name="Stark A."/>
            <person name="Stephan W."/>
            <person name="Strausberg R.L."/>
            <person name="Strempel S."/>
            <person name="Sturgill D."/>
            <person name="Sutton G."/>
            <person name="Sutton G.G."/>
            <person name="Tao W."/>
            <person name="Teichmann S."/>
            <person name="Tobari Y.N."/>
            <person name="Tomimura Y."/>
            <person name="Tsolas J.M."/>
            <person name="Valente V.L."/>
            <person name="Venter E."/>
            <person name="Venter J.C."/>
            <person name="Vicario S."/>
            <person name="Vieira F.G."/>
            <person name="Vilella A.J."/>
            <person name="Villasante A."/>
            <person name="Walenz B."/>
            <person name="Wang J."/>
            <person name="Wasserman M."/>
            <person name="Watts T."/>
            <person name="Wilson D."/>
            <person name="Wilson R.K."/>
            <person name="Wing R.A."/>
            <person name="Wolfner M.F."/>
            <person name="Wong A."/>
            <person name="Wong G.K."/>
            <person name="Wu C.I."/>
            <person name="Wu G."/>
            <person name="Yamamoto D."/>
            <person name="Yang H.P."/>
            <person name="Yang S.P."/>
            <person name="Yorke J.A."/>
            <person name="Yoshida K."/>
            <person name="Zdobnov E."/>
            <person name="Zhang P."/>
            <person name="Zhang Y."/>
            <person name="Zimin A.V."/>
            <person name="Baldwin J."/>
            <person name="Abdouelleil A."/>
            <person name="Abdulkadir J."/>
            <person name="Abebe A."/>
            <person name="Abera B."/>
            <person name="Abreu J."/>
            <person name="Acer S.C."/>
            <person name="Aftuck L."/>
            <person name="Alexander A."/>
            <person name="An P."/>
            <person name="Anderson E."/>
            <person name="Anderson S."/>
            <person name="Arachi H."/>
            <person name="Azer M."/>
            <person name="Bachantsang P."/>
            <person name="Barry A."/>
            <person name="Bayul T."/>
            <person name="Berlin A."/>
            <person name="Bessette D."/>
            <person name="Bloom T."/>
            <person name="Blye J."/>
            <person name="Boguslavskiy L."/>
            <person name="Bonnet C."/>
            <person name="Boukhgalter B."/>
            <person name="Bourzgui I."/>
            <person name="Brown A."/>
            <person name="Cahill P."/>
            <person name="Channer S."/>
            <person name="Cheshatsang Y."/>
            <person name="Chuda L."/>
            <person name="Citroen M."/>
            <person name="Collymore A."/>
            <person name="Cooke P."/>
            <person name="Costello M."/>
            <person name="D'Aco K."/>
            <person name="Daza R."/>
            <person name="De Haan G."/>
            <person name="DeGray S."/>
            <person name="DeMaso C."/>
            <person name="Dhargay N."/>
            <person name="Dooley K."/>
            <person name="Dooley E."/>
            <person name="Doricent M."/>
            <person name="Dorje P."/>
            <person name="Dorjee K."/>
            <person name="Dupes A."/>
            <person name="Elong R."/>
            <person name="Falk J."/>
            <person name="Farina A."/>
            <person name="Faro S."/>
            <person name="Ferguson D."/>
            <person name="Fisher S."/>
            <person name="Foley C.D."/>
            <person name="Franke A."/>
            <person name="Friedrich D."/>
            <person name="Gadbois L."/>
            <person name="Gearin G."/>
            <person name="Gearin C.R."/>
            <person name="Giannoukos G."/>
            <person name="Goode T."/>
            <person name="Graham J."/>
            <person name="Grandbois E."/>
            <person name="Grewal S."/>
            <person name="Gyaltsen K."/>
            <person name="Hafez N."/>
            <person name="Hagos B."/>
            <person name="Hall J."/>
            <person name="Henson C."/>
            <person name="Hollinger A."/>
            <person name="Honan T."/>
            <person name="Huard M.D."/>
            <person name="Hughes L."/>
            <person name="Hurhula B."/>
            <person name="Husby M.E."/>
            <person name="Kamat A."/>
            <person name="Kanga B."/>
            <person name="Kashin S."/>
            <person name="Khazanovich D."/>
            <person name="Kisner P."/>
            <person name="Lance K."/>
            <person name="Lara M."/>
            <person name="Lee W."/>
            <person name="Lennon N."/>
            <person name="Letendre F."/>
            <person name="LeVine R."/>
            <person name="Lipovsky A."/>
            <person name="Liu X."/>
            <person name="Liu J."/>
            <person name="Liu S."/>
            <person name="Lokyitsang T."/>
            <person name="Lokyitsang Y."/>
            <person name="Lubonja R."/>
            <person name="Lui A."/>
            <person name="MacDonald P."/>
            <person name="Magnisalis V."/>
            <person name="Maru K."/>
            <person name="Matthews C."/>
            <person name="McCusker W."/>
            <person name="McDonough S."/>
            <person name="Mehta T."/>
            <person name="Meldrim J."/>
            <person name="Meneus L."/>
            <person name="Mihai O."/>
            <person name="Mihalev A."/>
            <person name="Mihova T."/>
            <person name="Mittelman R."/>
            <person name="Mlenga V."/>
            <person name="Montmayeur A."/>
            <person name="Mulrain L."/>
            <person name="Navidi A."/>
            <person name="Naylor J."/>
            <person name="Negash T."/>
            <person name="Nguyen T."/>
            <person name="Nguyen N."/>
            <person name="Nicol R."/>
            <person name="Norbu C."/>
            <person name="Norbu N."/>
            <person name="Novod N."/>
            <person name="O'Neill B."/>
            <person name="Osman S."/>
            <person name="Markiewicz E."/>
            <person name="Oyono O.L."/>
            <person name="Patti C."/>
            <person name="Phunkhang P."/>
            <person name="Pierre F."/>
            <person name="Priest M."/>
            <person name="Raghuraman S."/>
            <person name="Rege F."/>
            <person name="Reyes R."/>
            <person name="Rise C."/>
            <person name="Rogov P."/>
            <person name="Ross K."/>
            <person name="Ryan E."/>
            <person name="Settipalli S."/>
            <person name="Shea T."/>
            <person name="Sherpa N."/>
            <person name="Shi L."/>
            <person name="Shih D."/>
            <person name="Sparrow T."/>
            <person name="Spaulding J."/>
            <person name="Stalker J."/>
            <person name="Stange-Thomann N."/>
            <person name="Stavropoulos S."/>
            <person name="Stone C."/>
            <person name="Strader C."/>
            <person name="Tesfaye S."/>
            <person name="Thomson T."/>
            <person name="Thoulutsang Y."/>
            <person name="Thoulutsang D."/>
            <person name="Topham K."/>
            <person name="Topping I."/>
            <person name="Tsamla T."/>
            <person name="Vassiliev H."/>
            <person name="Vo A."/>
            <person name="Wangchuk T."/>
            <person name="Wangdi T."/>
            <person name="Weiand M."/>
            <person name="Wilkinson J."/>
            <person name="Wilson A."/>
            <person name="Yadav S."/>
            <person name="Young G."/>
            <person name="Yu Q."/>
            <person name="Zembek L."/>
            <person name="Zhong D."/>
            <person name="Zimmer A."/>
            <person name="Zwirko Z."/>
            <person name="Jaffe D.B."/>
            <person name="Alvarez P."/>
            <person name="Brockman W."/>
            <person name="Butler J."/>
            <person name="Chin C."/>
            <person name="Gnerre S."/>
            <person name="Grabherr M."/>
            <person name="Kleber M."/>
            <person name="Mauceli E."/>
            <person name="MacCallum I."/>
        </authorList>
    </citation>
    <scope>NUCLEOTIDE SEQUENCE [LARGE SCALE GENOMIC DNA]</scope>
    <source>
        <strain evidence="7">MSH-3 / Tucson 14011-0111.49</strain>
    </source>
</reference>
<keyword evidence="2" id="KW-0862">Zinc</keyword>
<dbReference type="InterPro" id="IPR035892">
    <property type="entry name" value="C2_domain_sf"/>
</dbReference>
<keyword evidence="4" id="KW-0812">Transmembrane</keyword>
<feature type="compositionally biased region" description="Low complexity" evidence="3">
    <location>
        <begin position="106"/>
        <end position="137"/>
    </location>
</feature>
<evidence type="ECO:0000313" key="6">
    <source>
        <dbReference type="EMBL" id="EDW36142.1"/>
    </source>
</evidence>
<dbReference type="InterPro" id="IPR046349">
    <property type="entry name" value="C1-like_sf"/>
</dbReference>
<organism evidence="7">
    <name type="scientific">Drosophila persimilis</name>
    <name type="common">Fruit fly</name>
    <dbReference type="NCBI Taxonomy" id="7234"/>
    <lineage>
        <taxon>Eukaryota</taxon>
        <taxon>Metazoa</taxon>
        <taxon>Ecdysozoa</taxon>
        <taxon>Arthropoda</taxon>
        <taxon>Hexapoda</taxon>
        <taxon>Insecta</taxon>
        <taxon>Pterygota</taxon>
        <taxon>Neoptera</taxon>
        <taxon>Endopterygota</taxon>
        <taxon>Diptera</taxon>
        <taxon>Brachycera</taxon>
        <taxon>Muscomorpha</taxon>
        <taxon>Ephydroidea</taxon>
        <taxon>Drosophilidae</taxon>
        <taxon>Drosophila</taxon>
        <taxon>Sophophora</taxon>
    </lineage>
</organism>
<dbReference type="Pfam" id="PF00130">
    <property type="entry name" value="C1_1"/>
    <property type="match status" value="1"/>
</dbReference>
<dbReference type="PANTHER" id="PTHR21119:SF5">
    <property type="entry name" value="C2 DOMAIN-CONTAINING PROTEIN"/>
    <property type="match status" value="1"/>
</dbReference>
<dbReference type="InterPro" id="IPR000008">
    <property type="entry name" value="C2_dom"/>
</dbReference>
<keyword evidence="7" id="KW-1185">Reference proteome</keyword>
<dbReference type="eggNOG" id="ENOG502QV5U">
    <property type="taxonomic scope" value="Eukaryota"/>
</dbReference>
<dbReference type="EMBL" id="CH479183">
    <property type="protein sequence ID" value="EDW36142.1"/>
    <property type="molecule type" value="Genomic_DNA"/>
</dbReference>
<dbReference type="PROSITE" id="PS00479">
    <property type="entry name" value="ZF_DAG_PE_1"/>
    <property type="match status" value="1"/>
</dbReference>
<accession>B4GI22</accession>
<dbReference type="InterPro" id="IPR039934">
    <property type="entry name" value="C2CD2/C2CD2L"/>
</dbReference>
<dbReference type="HOGENOM" id="CLU_702611_0_0_1"/>
<keyword evidence="1" id="KW-0479">Metal-binding</keyword>
<keyword evidence="4" id="KW-1133">Transmembrane helix</keyword>
<evidence type="ECO:0000256" key="4">
    <source>
        <dbReference type="SAM" id="Phobius"/>
    </source>
</evidence>
<evidence type="ECO:0000313" key="7">
    <source>
        <dbReference type="Proteomes" id="UP000008744"/>
    </source>
</evidence>
<dbReference type="Pfam" id="PF00168">
    <property type="entry name" value="C2"/>
    <property type="match status" value="1"/>
</dbReference>
<evidence type="ECO:0000256" key="2">
    <source>
        <dbReference type="ARBA" id="ARBA00022833"/>
    </source>
</evidence>
<dbReference type="SUPFAM" id="SSF57889">
    <property type="entry name" value="Cysteine-rich domain"/>
    <property type="match status" value="1"/>
</dbReference>
<protein>
    <submittedName>
        <fullName evidence="6">GL17635</fullName>
    </submittedName>
</protein>
<gene>
    <name evidence="6" type="primary">Dper\GL17635</name>
    <name evidence="6" type="ORF">Dper_GL17635</name>
</gene>
<keyword evidence="4" id="KW-0472">Membrane</keyword>
<dbReference type="Proteomes" id="UP000008744">
    <property type="component" value="Unassembled WGS sequence"/>
</dbReference>
<proteinExistence type="predicted"/>
<dbReference type="PANTHER" id="PTHR21119">
    <property type="entry name" value="C2 DOMAIN-CONTAINING PROTEIN"/>
    <property type="match status" value="1"/>
</dbReference>
<evidence type="ECO:0000256" key="1">
    <source>
        <dbReference type="ARBA" id="ARBA00022723"/>
    </source>
</evidence>
<dbReference type="SMART" id="SM00239">
    <property type="entry name" value="C2"/>
    <property type="match status" value="1"/>
</dbReference>
<name>B4GI22_DROPE</name>
<sequence>MDLADQIDDYICSFEGLGDLTMDSLAIFIFLWAVLALFSVWLCKLLYRKYLNKEKTPSAANSRQSSVAPGAAALALGGSSKPEKRLSEPRDMLATKSKVEDLSKPLTGASAGRGRSSASPLSGGAAGAAGTASPRGTPELHGAGESQEALCSTALQCGGTRNELCHVDQPSVPLAVQRSSHCQRAAHVLGDSHQRLAPQVCGGAPSLPTHLFLSVSVSVSHALTHCMLCLLHTQHNMEHHMGGVGLRDSQHMVSGRRLLVKIVKGEGLRDAHDPYVVIEMDEPAQKNQTGTQRGSRPYWDEHFLFHFIVPLAIAQRPRWRRKGTKLHIYNDHTFIAKHLSGSGLQCSICMKSIPRRPGKQGYECRDCQLICHKQCHIRAPQACPNPTVLSMEL</sequence>